<dbReference type="Gene3D" id="2.10.90.10">
    <property type="entry name" value="Cystine-knot cytokines"/>
    <property type="match status" value="1"/>
</dbReference>
<comment type="subcellular location">
    <subcellularLocation>
        <location evidence="1 6">Secreted</location>
    </subcellularLocation>
</comment>
<dbReference type="FunFam" id="2.60.120.970:FF:000024">
    <property type="entry name" value="Left-right determination factor"/>
    <property type="match status" value="1"/>
</dbReference>
<name>A0A4W3H5B1_CALMI</name>
<dbReference type="GO" id="GO:0005160">
    <property type="term" value="F:transforming growth factor beta receptor binding"/>
    <property type="evidence" value="ECO:0007669"/>
    <property type="project" value="InterPro"/>
</dbReference>
<feature type="domain" description="TGF-beta family profile" evidence="9">
    <location>
        <begin position="259"/>
        <end position="357"/>
    </location>
</feature>
<dbReference type="Proteomes" id="UP000314986">
    <property type="component" value="Unassembled WGS sequence"/>
</dbReference>
<dbReference type="PIRSF" id="PIRSF037402">
    <property type="entry name" value="TGFb4"/>
    <property type="match status" value="1"/>
</dbReference>
<keyword evidence="3 6" id="KW-0964">Secreted</keyword>
<evidence type="ECO:0000313" key="11">
    <source>
        <dbReference type="Proteomes" id="UP000314986"/>
    </source>
</evidence>
<evidence type="ECO:0000256" key="8">
    <source>
        <dbReference type="SAM" id="SignalP"/>
    </source>
</evidence>
<dbReference type="FunFam" id="2.10.90.10:FF:000047">
    <property type="entry name" value="Left-right determination factor"/>
    <property type="match status" value="1"/>
</dbReference>
<dbReference type="Ensembl" id="ENSCMIT00000012280.1">
    <property type="protein sequence ID" value="ENSCMIP00000011993.1"/>
    <property type="gene ID" value="ENSCMIG00000006174.1"/>
</dbReference>
<comment type="similarity">
    <text evidence="2 6 7">Belongs to the TGF-beta family.</text>
</comment>
<dbReference type="GO" id="GO:0009948">
    <property type="term" value="P:anterior/posterior axis specification"/>
    <property type="evidence" value="ECO:0007669"/>
    <property type="project" value="TreeGrafter"/>
</dbReference>
<feature type="chain" id="PRO_5021274176" description="Left-right determination factor" evidence="8">
    <location>
        <begin position="18"/>
        <end position="364"/>
    </location>
</feature>
<proteinExistence type="inferred from homology"/>
<evidence type="ECO:0000256" key="4">
    <source>
        <dbReference type="ARBA" id="ARBA00023030"/>
    </source>
</evidence>
<dbReference type="GO" id="GO:0005615">
    <property type="term" value="C:extracellular space"/>
    <property type="evidence" value="ECO:0007669"/>
    <property type="project" value="UniProtKB-UniRule"/>
</dbReference>
<dbReference type="InterPro" id="IPR001111">
    <property type="entry name" value="TGF-b_propeptide"/>
</dbReference>
<reference evidence="10" key="4">
    <citation type="submission" date="2025-08" db="UniProtKB">
        <authorList>
            <consortium name="Ensembl"/>
        </authorList>
    </citation>
    <scope>IDENTIFICATION</scope>
</reference>
<dbReference type="CDD" id="cd13758">
    <property type="entry name" value="TGF_beta_LEFTY1_2"/>
    <property type="match status" value="1"/>
</dbReference>
<evidence type="ECO:0000256" key="2">
    <source>
        <dbReference type="ARBA" id="ARBA00006656"/>
    </source>
</evidence>
<accession>A0A4W3H5B1</accession>
<dbReference type="SMART" id="SM00204">
    <property type="entry name" value="TGFB"/>
    <property type="match status" value="1"/>
</dbReference>
<keyword evidence="5" id="KW-1015">Disulfide bond</keyword>
<keyword evidence="6" id="KW-0202">Cytokine</keyword>
<sequence>MVLLGMMACALWAVVTAQGLLPGEVEGALLERLGLAEVPRLGKRDLENVVVPARVRNRYISLLHQHKDKERKRRALPSLAGILRGIPGNTDTTGEVLYSDPTRQRLVFEMKGLIPENSEVTMAELKIFQKGIHKADLPPRRHHRAVHNARISVYWVKILADGTNRTSLIDSRLVPILGSGWKAFDVTQAVHYWQATGDSRLDLEVWIEAERLGRYAADLAKLVRFTPQTPRGETPRKPELVIYSLNFGDYGYVSIGILPVNKSLNSSHGSCCRQEHFISFRELTWTQYWIIEPPGYQAFHCVGGCKQPAWPFRSGERSCAVLESASLPIMYLVKKGDYTEVEVAEFPNMIVEKCGCVADNVITS</sequence>
<reference evidence="11" key="3">
    <citation type="journal article" date="2014" name="Nature">
        <title>Elephant shark genome provides unique insights into gnathostome evolution.</title>
        <authorList>
            <consortium name="International Elephant Shark Genome Sequencing Consortium"/>
            <person name="Venkatesh B."/>
            <person name="Lee A.P."/>
            <person name="Ravi V."/>
            <person name="Maurya A.K."/>
            <person name="Lian M.M."/>
            <person name="Swann J.B."/>
            <person name="Ohta Y."/>
            <person name="Flajnik M.F."/>
            <person name="Sutoh Y."/>
            <person name="Kasahara M."/>
            <person name="Hoon S."/>
            <person name="Gangu V."/>
            <person name="Roy S.W."/>
            <person name="Irimia M."/>
            <person name="Korzh V."/>
            <person name="Kondrychyn I."/>
            <person name="Lim Z.W."/>
            <person name="Tay B.H."/>
            <person name="Tohari S."/>
            <person name="Kong K.W."/>
            <person name="Ho S."/>
            <person name="Lorente-Galdos B."/>
            <person name="Quilez J."/>
            <person name="Marques-Bonet T."/>
            <person name="Raney B.J."/>
            <person name="Ingham P.W."/>
            <person name="Tay A."/>
            <person name="Hillier L.W."/>
            <person name="Minx P."/>
            <person name="Boehm T."/>
            <person name="Wilson R.K."/>
            <person name="Brenner S."/>
            <person name="Warren W.C."/>
        </authorList>
    </citation>
    <scope>NUCLEOTIDE SEQUENCE [LARGE SCALE GENOMIC DNA]</scope>
</reference>
<dbReference type="GeneTree" id="ENSGT00390000010056"/>
<dbReference type="PANTHER" id="PTHR11848">
    <property type="entry name" value="TGF-BETA FAMILY"/>
    <property type="match status" value="1"/>
</dbReference>
<dbReference type="InterPro" id="IPR003942">
    <property type="entry name" value="LRDF"/>
</dbReference>
<reference evidence="11" key="2">
    <citation type="journal article" date="2007" name="PLoS Biol.">
        <title>Survey sequencing and comparative analysis of the elephant shark (Callorhinchus milii) genome.</title>
        <authorList>
            <person name="Venkatesh B."/>
            <person name="Kirkness E.F."/>
            <person name="Loh Y.H."/>
            <person name="Halpern A.L."/>
            <person name="Lee A.P."/>
            <person name="Johnson J."/>
            <person name="Dandona N."/>
            <person name="Viswanathan L.D."/>
            <person name="Tay A."/>
            <person name="Venter J.C."/>
            <person name="Strausberg R.L."/>
            <person name="Brenner S."/>
        </authorList>
    </citation>
    <scope>NUCLEOTIDE SEQUENCE [LARGE SCALE GENOMIC DNA]</scope>
</reference>
<dbReference type="InterPro" id="IPR029034">
    <property type="entry name" value="Cystine-knot_cytokine"/>
</dbReference>
<evidence type="ECO:0000256" key="6">
    <source>
        <dbReference type="PIRNR" id="PIRNR037402"/>
    </source>
</evidence>
<evidence type="ECO:0000259" key="9">
    <source>
        <dbReference type="PROSITE" id="PS51362"/>
    </source>
</evidence>
<keyword evidence="11" id="KW-1185">Reference proteome</keyword>
<reference evidence="10" key="5">
    <citation type="submission" date="2025-09" db="UniProtKB">
        <authorList>
            <consortium name="Ensembl"/>
        </authorList>
    </citation>
    <scope>IDENTIFICATION</scope>
</reference>
<evidence type="ECO:0000256" key="5">
    <source>
        <dbReference type="ARBA" id="ARBA00023157"/>
    </source>
</evidence>
<dbReference type="Pfam" id="PF00019">
    <property type="entry name" value="TGF_beta"/>
    <property type="match status" value="1"/>
</dbReference>
<dbReference type="SUPFAM" id="SSF57501">
    <property type="entry name" value="Cystine-knot cytokines"/>
    <property type="match status" value="1"/>
</dbReference>
<reference evidence="11" key="1">
    <citation type="journal article" date="2006" name="Science">
        <title>Ancient noncoding elements conserved in the human genome.</title>
        <authorList>
            <person name="Venkatesh B."/>
            <person name="Kirkness E.F."/>
            <person name="Loh Y.H."/>
            <person name="Halpern A.L."/>
            <person name="Lee A.P."/>
            <person name="Johnson J."/>
            <person name="Dandona N."/>
            <person name="Viswanathan L.D."/>
            <person name="Tay A."/>
            <person name="Venter J.C."/>
            <person name="Strausberg R.L."/>
            <person name="Brenner S."/>
        </authorList>
    </citation>
    <scope>NUCLEOTIDE SEQUENCE [LARGE SCALE GENOMIC DNA]</scope>
</reference>
<dbReference type="AlphaFoldDB" id="A0A4W3H5B1"/>
<keyword evidence="4 6" id="KW-0339">Growth factor</keyword>
<dbReference type="InterPro" id="IPR015615">
    <property type="entry name" value="TGF-beta-rel"/>
</dbReference>
<dbReference type="InterPro" id="IPR017948">
    <property type="entry name" value="TGFb_CS"/>
</dbReference>
<organism evidence="10 11">
    <name type="scientific">Callorhinchus milii</name>
    <name type="common">Ghost shark</name>
    <dbReference type="NCBI Taxonomy" id="7868"/>
    <lineage>
        <taxon>Eukaryota</taxon>
        <taxon>Metazoa</taxon>
        <taxon>Chordata</taxon>
        <taxon>Craniata</taxon>
        <taxon>Vertebrata</taxon>
        <taxon>Chondrichthyes</taxon>
        <taxon>Holocephali</taxon>
        <taxon>Chimaeriformes</taxon>
        <taxon>Callorhinchidae</taxon>
        <taxon>Callorhinchus</taxon>
    </lineage>
</organism>
<keyword evidence="8" id="KW-0732">Signal</keyword>
<dbReference type="PROSITE" id="PS00250">
    <property type="entry name" value="TGF_BETA_1"/>
    <property type="match status" value="1"/>
</dbReference>
<dbReference type="Pfam" id="PF00688">
    <property type="entry name" value="TGFb_propeptide"/>
    <property type="match status" value="1"/>
</dbReference>
<evidence type="ECO:0000313" key="10">
    <source>
        <dbReference type="Ensembl" id="ENSCMIP00000011993.1"/>
    </source>
</evidence>
<dbReference type="PROSITE" id="PS51362">
    <property type="entry name" value="TGF_BETA_2"/>
    <property type="match status" value="1"/>
</dbReference>
<keyword evidence="6" id="KW-0217">Developmental protein</keyword>
<dbReference type="Gene3D" id="2.60.120.970">
    <property type="match status" value="1"/>
</dbReference>
<evidence type="ECO:0000256" key="3">
    <source>
        <dbReference type="ARBA" id="ARBA00022525"/>
    </source>
</evidence>
<dbReference type="InterPro" id="IPR001839">
    <property type="entry name" value="TGF-b_C"/>
</dbReference>
<protein>
    <recommendedName>
        <fullName evidence="6">Left-right determination factor</fullName>
    </recommendedName>
</protein>
<dbReference type="PANTHER" id="PTHR11848:SF226">
    <property type="entry name" value="LEFT-RIGHT DETERMINATION FACTOR"/>
    <property type="match status" value="1"/>
</dbReference>
<dbReference type="GO" id="GO:0008083">
    <property type="term" value="F:growth factor activity"/>
    <property type="evidence" value="ECO:0007669"/>
    <property type="project" value="UniProtKB-UniRule"/>
</dbReference>
<feature type="signal peptide" evidence="8">
    <location>
        <begin position="1"/>
        <end position="17"/>
    </location>
</feature>
<evidence type="ECO:0000256" key="7">
    <source>
        <dbReference type="RuleBase" id="RU000354"/>
    </source>
</evidence>
<evidence type="ECO:0000256" key="1">
    <source>
        <dbReference type="ARBA" id="ARBA00004613"/>
    </source>
</evidence>
<dbReference type="PRINTS" id="PR01427">
    <property type="entry name" value="TGFBETA4"/>
</dbReference>
<dbReference type="GO" id="GO:0005125">
    <property type="term" value="F:cytokine activity"/>
    <property type="evidence" value="ECO:0007669"/>
    <property type="project" value="UniProtKB-UniRule"/>
</dbReference>
<gene>
    <name evidence="10" type="primary">LOC103186442</name>
</gene>